<organism evidence="2">
    <name type="scientific">Siphoviridae sp. ctiOl67</name>
    <dbReference type="NCBI Taxonomy" id="2825622"/>
    <lineage>
        <taxon>Viruses</taxon>
        <taxon>Duplodnaviria</taxon>
        <taxon>Heunggongvirae</taxon>
        <taxon>Uroviricota</taxon>
        <taxon>Caudoviricetes</taxon>
    </lineage>
</organism>
<dbReference type="GO" id="GO:0006260">
    <property type="term" value="P:DNA replication"/>
    <property type="evidence" value="ECO:0007669"/>
    <property type="project" value="InterPro"/>
</dbReference>
<name>A0A8S5QJD8_9CAUD</name>
<reference evidence="2" key="1">
    <citation type="journal article" date="2021" name="Proc. Natl. Acad. Sci. U.S.A.">
        <title>A Catalog of Tens of Thousands of Viruses from Human Metagenomes Reveals Hidden Associations with Chronic Diseases.</title>
        <authorList>
            <person name="Tisza M.J."/>
            <person name="Buck C.B."/>
        </authorList>
    </citation>
    <scope>NUCLEOTIDE SEQUENCE</scope>
    <source>
        <strain evidence="2">CtiOl67</strain>
    </source>
</reference>
<dbReference type="EMBL" id="BK015666">
    <property type="protein sequence ID" value="DAE18947.1"/>
    <property type="molecule type" value="Genomic_DNA"/>
</dbReference>
<dbReference type="GO" id="GO:0003677">
    <property type="term" value="F:DNA binding"/>
    <property type="evidence" value="ECO:0007669"/>
    <property type="project" value="InterPro"/>
</dbReference>
<accession>A0A8S5QJD8</accession>
<sequence length="86" mass="9853">MLKAPQVNKKSPRGTGEEELKQIDEKLNLPLIKLILKRREYVKLISTYIDNIPELATRWKDGRVRTHFNAYGAATGRLSSSDPLNF</sequence>
<dbReference type="Pfam" id="PF00476">
    <property type="entry name" value="DNA_pol_A"/>
    <property type="match status" value="1"/>
</dbReference>
<proteinExistence type="predicted"/>
<dbReference type="GO" id="GO:0003887">
    <property type="term" value="F:DNA-directed DNA polymerase activity"/>
    <property type="evidence" value="ECO:0007669"/>
    <property type="project" value="InterPro"/>
</dbReference>
<dbReference type="Gene3D" id="1.20.1060.10">
    <property type="entry name" value="Taq DNA Polymerase, Chain T, domain 4"/>
    <property type="match status" value="1"/>
</dbReference>
<dbReference type="SUPFAM" id="SSF56672">
    <property type="entry name" value="DNA/RNA polymerases"/>
    <property type="match status" value="1"/>
</dbReference>
<protein>
    <submittedName>
        <fullName evidence="2">DNA polymerase</fullName>
    </submittedName>
</protein>
<dbReference type="InterPro" id="IPR001098">
    <property type="entry name" value="DNA-dir_DNA_pol_A_palm_dom"/>
</dbReference>
<feature type="domain" description="DNA-directed DNA polymerase family A palm" evidence="1">
    <location>
        <begin position="9"/>
        <end position="83"/>
    </location>
</feature>
<evidence type="ECO:0000259" key="1">
    <source>
        <dbReference type="Pfam" id="PF00476"/>
    </source>
</evidence>
<dbReference type="InterPro" id="IPR043502">
    <property type="entry name" value="DNA/RNA_pol_sf"/>
</dbReference>
<evidence type="ECO:0000313" key="2">
    <source>
        <dbReference type="EMBL" id="DAE18947.1"/>
    </source>
</evidence>